<organism evidence="1 2">
    <name type="scientific">Pyrus ussuriensis x Pyrus communis</name>
    <dbReference type="NCBI Taxonomy" id="2448454"/>
    <lineage>
        <taxon>Eukaryota</taxon>
        <taxon>Viridiplantae</taxon>
        <taxon>Streptophyta</taxon>
        <taxon>Embryophyta</taxon>
        <taxon>Tracheophyta</taxon>
        <taxon>Spermatophyta</taxon>
        <taxon>Magnoliopsida</taxon>
        <taxon>eudicotyledons</taxon>
        <taxon>Gunneridae</taxon>
        <taxon>Pentapetalae</taxon>
        <taxon>rosids</taxon>
        <taxon>fabids</taxon>
        <taxon>Rosales</taxon>
        <taxon>Rosaceae</taxon>
        <taxon>Amygdaloideae</taxon>
        <taxon>Maleae</taxon>
        <taxon>Pyrus</taxon>
    </lineage>
</organism>
<reference evidence="2" key="2">
    <citation type="submission" date="2019-10" db="EMBL/GenBank/DDBJ databases">
        <title>A de novo genome assembly of a pear dwarfing rootstock.</title>
        <authorList>
            <person name="Wang F."/>
            <person name="Wang J."/>
            <person name="Li S."/>
            <person name="Zhang Y."/>
            <person name="Fang M."/>
            <person name="Ma L."/>
            <person name="Zhao Y."/>
            <person name="Jiang S."/>
        </authorList>
    </citation>
    <scope>NUCLEOTIDE SEQUENCE [LARGE SCALE GENOMIC DNA]</scope>
</reference>
<reference evidence="1 2" key="1">
    <citation type="submission" date="2019-09" db="EMBL/GenBank/DDBJ databases">
        <authorList>
            <person name="Ou C."/>
        </authorList>
    </citation>
    <scope>NUCLEOTIDE SEQUENCE [LARGE SCALE GENOMIC DNA]</scope>
    <source>
        <strain evidence="1">S2</strain>
        <tissue evidence="1">Leaf</tissue>
    </source>
</reference>
<evidence type="ECO:0000313" key="1">
    <source>
        <dbReference type="EMBL" id="KAB2611528.1"/>
    </source>
</evidence>
<sequence length="109" mass="12558">MASSASENRLVLSKIATNGKHGENSPYFDGWKVYDQNPYHLTEIPEGVIQMGFAETQLPFDLVEEWIKKYPKALFALLKELRSSETWPIFKTTMASQSSDRYFDNYIPC</sequence>
<reference evidence="1 2" key="3">
    <citation type="submission" date="2019-11" db="EMBL/GenBank/DDBJ databases">
        <title>A de novo genome assembly of a pear dwarfing rootstock.</title>
        <authorList>
            <person name="Wang F."/>
            <person name="Wang J."/>
            <person name="Li S."/>
            <person name="Zhang Y."/>
            <person name="Fang M."/>
            <person name="Ma L."/>
            <person name="Zhao Y."/>
            <person name="Jiang S."/>
        </authorList>
    </citation>
    <scope>NUCLEOTIDE SEQUENCE [LARGE SCALE GENOMIC DNA]</scope>
    <source>
        <strain evidence="1">S2</strain>
        <tissue evidence="1">Leaf</tissue>
    </source>
</reference>
<accession>A0A5N5G8E6</accession>
<dbReference type="EMBL" id="SMOL01000487">
    <property type="protein sequence ID" value="KAB2611528.1"/>
    <property type="molecule type" value="Genomic_DNA"/>
</dbReference>
<dbReference type="InterPro" id="IPR015422">
    <property type="entry name" value="PyrdxlP-dep_Trfase_small"/>
</dbReference>
<protein>
    <submittedName>
        <fullName evidence="1">1-aminocyclopropane-1-carboxylate synthase 1-like</fullName>
    </submittedName>
</protein>
<dbReference type="AlphaFoldDB" id="A0A5N5G8E6"/>
<dbReference type="OrthoDB" id="691673at2759"/>
<dbReference type="Proteomes" id="UP000327157">
    <property type="component" value="Chromosome 17"/>
</dbReference>
<gene>
    <name evidence="1" type="ORF">D8674_019560</name>
</gene>
<proteinExistence type="predicted"/>
<keyword evidence="2" id="KW-1185">Reference proteome</keyword>
<comment type="caution">
    <text evidence="1">The sequence shown here is derived from an EMBL/GenBank/DDBJ whole genome shotgun (WGS) entry which is preliminary data.</text>
</comment>
<dbReference type="Gene3D" id="3.90.1150.10">
    <property type="entry name" value="Aspartate Aminotransferase, domain 1"/>
    <property type="match status" value="1"/>
</dbReference>
<evidence type="ECO:0000313" key="2">
    <source>
        <dbReference type="Proteomes" id="UP000327157"/>
    </source>
</evidence>
<name>A0A5N5G8E6_9ROSA</name>